<evidence type="ECO:0000256" key="1">
    <source>
        <dbReference type="SAM" id="Phobius"/>
    </source>
</evidence>
<organism evidence="3 4">
    <name type="scientific">Candidatus Blautia merdavium</name>
    <dbReference type="NCBI Taxonomy" id="2838494"/>
    <lineage>
        <taxon>Bacteria</taxon>
        <taxon>Bacillati</taxon>
        <taxon>Bacillota</taxon>
        <taxon>Clostridia</taxon>
        <taxon>Lachnospirales</taxon>
        <taxon>Lachnospiraceae</taxon>
        <taxon>Blautia</taxon>
    </lineage>
</organism>
<reference evidence="3" key="1">
    <citation type="journal article" date="2021" name="PeerJ">
        <title>Extensive microbial diversity within the chicken gut microbiome revealed by metagenomics and culture.</title>
        <authorList>
            <person name="Gilroy R."/>
            <person name="Ravi A."/>
            <person name="Getino M."/>
            <person name="Pursley I."/>
            <person name="Horton D.L."/>
            <person name="Alikhan N.F."/>
            <person name="Baker D."/>
            <person name="Gharbi K."/>
            <person name="Hall N."/>
            <person name="Watson M."/>
            <person name="Adriaenssens E.M."/>
            <person name="Foster-Nyarko E."/>
            <person name="Jarju S."/>
            <person name="Secka A."/>
            <person name="Antonio M."/>
            <person name="Oren A."/>
            <person name="Chaudhuri R.R."/>
            <person name="La Ragione R."/>
            <person name="Hildebrand F."/>
            <person name="Pallen M.J."/>
        </authorList>
    </citation>
    <scope>NUCLEOTIDE SEQUENCE</scope>
    <source>
        <strain evidence="3">ChiBcec2-3848</strain>
    </source>
</reference>
<proteinExistence type="predicted"/>
<evidence type="ECO:0000313" key="3">
    <source>
        <dbReference type="EMBL" id="HJC63094.1"/>
    </source>
</evidence>
<dbReference type="GO" id="GO:0080120">
    <property type="term" value="P:CAAX-box protein maturation"/>
    <property type="evidence" value="ECO:0007669"/>
    <property type="project" value="UniProtKB-ARBA"/>
</dbReference>
<dbReference type="PANTHER" id="PTHR36435">
    <property type="entry name" value="SLR1288 PROTEIN"/>
    <property type="match status" value="1"/>
</dbReference>
<feature type="domain" description="CAAX prenyl protease 2/Lysostaphin resistance protein A-like" evidence="2">
    <location>
        <begin position="144"/>
        <end position="230"/>
    </location>
</feature>
<dbReference type="AlphaFoldDB" id="A0A9D2PMT7"/>
<evidence type="ECO:0000259" key="2">
    <source>
        <dbReference type="Pfam" id="PF02517"/>
    </source>
</evidence>
<keyword evidence="1" id="KW-0812">Transmembrane</keyword>
<feature type="transmembrane region" description="Helical" evidence="1">
    <location>
        <begin position="59"/>
        <end position="77"/>
    </location>
</feature>
<gene>
    <name evidence="3" type="ORF">H9753_05685</name>
</gene>
<feature type="transmembrane region" description="Helical" evidence="1">
    <location>
        <begin position="197"/>
        <end position="215"/>
    </location>
</feature>
<evidence type="ECO:0000313" key="4">
    <source>
        <dbReference type="Proteomes" id="UP000823886"/>
    </source>
</evidence>
<keyword evidence="1" id="KW-1133">Transmembrane helix</keyword>
<keyword evidence="1" id="KW-0472">Membrane</keyword>
<dbReference type="GO" id="GO:0008237">
    <property type="term" value="F:metallopeptidase activity"/>
    <property type="evidence" value="ECO:0007669"/>
    <property type="project" value="UniProtKB-KW"/>
</dbReference>
<feature type="transmembrane region" description="Helical" evidence="1">
    <location>
        <begin position="244"/>
        <end position="262"/>
    </location>
</feature>
<feature type="transmembrane region" description="Helical" evidence="1">
    <location>
        <begin position="139"/>
        <end position="157"/>
    </location>
</feature>
<dbReference type="PANTHER" id="PTHR36435:SF1">
    <property type="entry name" value="CAAX AMINO TERMINAL PROTEASE FAMILY PROTEIN"/>
    <property type="match status" value="1"/>
</dbReference>
<sequence length="266" mass="28521">MGKIKTLLFALTPGAAFILAQSVILLCFDSACLMISMVLARLGGSPSGFLQVMAREGSYLVGIIGDGIFLILGFVWLRRQFLYPEKEKAPYPLGAQAMLFLLVSGAALQFATDVLLTLAQVFLPGLMESYMQVMESLGMGAPTVCSLVYTVVFAPVAEELAFRGLTLGILLRGKFSFWTANAIQALLFALIHGNLVQGAYAFAAGLLFGCLLRRYGSLKAPVFCHFVVNLSGVLMGMLPFGFPGLAVSAVLLTAAALLLKYAEERK</sequence>
<feature type="transmembrane region" description="Helical" evidence="1">
    <location>
        <begin position="98"/>
        <end position="119"/>
    </location>
</feature>
<reference evidence="3" key="2">
    <citation type="submission" date="2021-04" db="EMBL/GenBank/DDBJ databases">
        <authorList>
            <person name="Gilroy R."/>
        </authorList>
    </citation>
    <scope>NUCLEOTIDE SEQUENCE</scope>
    <source>
        <strain evidence="3">ChiBcec2-3848</strain>
    </source>
</reference>
<dbReference type="EMBL" id="DWVZ01000075">
    <property type="protein sequence ID" value="HJC63094.1"/>
    <property type="molecule type" value="Genomic_DNA"/>
</dbReference>
<keyword evidence="3" id="KW-0645">Protease</keyword>
<comment type="caution">
    <text evidence="3">The sequence shown here is derived from an EMBL/GenBank/DDBJ whole genome shotgun (WGS) entry which is preliminary data.</text>
</comment>
<name>A0A9D2PMT7_9FIRM</name>
<dbReference type="GO" id="GO:0004175">
    <property type="term" value="F:endopeptidase activity"/>
    <property type="evidence" value="ECO:0007669"/>
    <property type="project" value="UniProtKB-ARBA"/>
</dbReference>
<feature type="transmembrane region" description="Helical" evidence="1">
    <location>
        <begin position="7"/>
        <end position="39"/>
    </location>
</feature>
<protein>
    <submittedName>
        <fullName evidence="3">CPBP family intramembrane metalloprotease</fullName>
    </submittedName>
</protein>
<keyword evidence="3" id="KW-0378">Hydrolase</keyword>
<keyword evidence="3" id="KW-0482">Metalloprotease</keyword>
<accession>A0A9D2PMT7</accession>
<dbReference type="Proteomes" id="UP000823886">
    <property type="component" value="Unassembled WGS sequence"/>
</dbReference>
<dbReference type="Pfam" id="PF02517">
    <property type="entry name" value="Rce1-like"/>
    <property type="match status" value="1"/>
</dbReference>
<dbReference type="InterPro" id="IPR003675">
    <property type="entry name" value="Rce1/LyrA-like_dom"/>
</dbReference>
<dbReference type="InterPro" id="IPR052710">
    <property type="entry name" value="CAAX_protease"/>
</dbReference>